<dbReference type="CDD" id="cd00761">
    <property type="entry name" value="Glyco_tranf_GTA_type"/>
    <property type="match status" value="1"/>
</dbReference>
<name>E0RYY9_BUTPB</name>
<dbReference type="RefSeq" id="WP_013281714.1">
    <property type="nucleotide sequence ID" value="NC_014387.1"/>
</dbReference>
<keyword evidence="2 4" id="KW-0808">Transferase</keyword>
<dbReference type="Proteomes" id="UP000001299">
    <property type="component" value="Chromosome 1"/>
</dbReference>
<evidence type="ECO:0000256" key="1">
    <source>
        <dbReference type="ARBA" id="ARBA00022676"/>
    </source>
</evidence>
<dbReference type="eggNOG" id="COG0463">
    <property type="taxonomic scope" value="Bacteria"/>
</dbReference>
<feature type="domain" description="Glycosyltransferase 2-like" evidence="3">
    <location>
        <begin position="7"/>
        <end position="108"/>
    </location>
</feature>
<dbReference type="KEGG" id="bpb:bpr_I2328"/>
<dbReference type="InterPro" id="IPR001173">
    <property type="entry name" value="Glyco_trans_2-like"/>
</dbReference>
<evidence type="ECO:0000259" key="3">
    <source>
        <dbReference type="Pfam" id="PF00535"/>
    </source>
</evidence>
<evidence type="ECO:0000256" key="2">
    <source>
        <dbReference type="ARBA" id="ARBA00022679"/>
    </source>
</evidence>
<dbReference type="PANTHER" id="PTHR22916">
    <property type="entry name" value="GLYCOSYLTRANSFERASE"/>
    <property type="match status" value="1"/>
</dbReference>
<dbReference type="EMBL" id="CP001810">
    <property type="protein sequence ID" value="ADL35061.1"/>
    <property type="molecule type" value="Genomic_DNA"/>
</dbReference>
<proteinExistence type="predicted"/>
<keyword evidence="1" id="KW-0328">Glycosyltransferase</keyword>
<accession>E0RYY9</accession>
<evidence type="ECO:0000313" key="4">
    <source>
        <dbReference type="EMBL" id="ADL35061.1"/>
    </source>
</evidence>
<dbReference type="CAZy" id="GT2">
    <property type="family name" value="Glycosyltransferase Family 2"/>
</dbReference>
<organism evidence="4 5">
    <name type="scientific">Butyrivibrio proteoclasticus (strain ATCC 51982 / DSM 14932 / B316)</name>
    <name type="common">Clostridium proteoclasticum</name>
    <dbReference type="NCBI Taxonomy" id="515622"/>
    <lineage>
        <taxon>Bacteria</taxon>
        <taxon>Bacillati</taxon>
        <taxon>Bacillota</taxon>
        <taxon>Clostridia</taxon>
        <taxon>Lachnospirales</taxon>
        <taxon>Lachnospiraceae</taxon>
        <taxon>Butyrivibrio</taxon>
    </lineage>
</organism>
<dbReference type="GO" id="GO:0016757">
    <property type="term" value="F:glycosyltransferase activity"/>
    <property type="evidence" value="ECO:0007669"/>
    <property type="project" value="UniProtKB-KW"/>
</dbReference>
<dbReference type="AlphaFoldDB" id="E0RYY9"/>
<dbReference type="InterPro" id="IPR029044">
    <property type="entry name" value="Nucleotide-diphossugar_trans"/>
</dbReference>
<protein>
    <submittedName>
        <fullName evidence="4">Glycosyl transferase GT2 family</fullName>
    </submittedName>
</protein>
<gene>
    <name evidence="4" type="ordered locus">bpr_I2328</name>
</gene>
<sequence length="358" mass="41292">MNTPKISIIIPVYNKAKYLDECVRSVLDQTMSDIEVILVDDGSTDNISPQMCDDYAAKDSRVRVIHKENGGLMSAWICGTKEAQAPYVSYVDSDDWVDTDMYEALYKKTTLFRYEKDGDMSEAGKDYFVMSEIISSNYIVEKTNERRKETQTLAPGEYTEKGLDIIRFRLLGEEIRPVTMSRCMKLISRQLVLENIQYCNPKIRMSEDVNIMLPCLCDCHRLVIMEGSYFYHYRSVGESIVHSYDTGLMANLELTDKTYREILKIKGISNGEAQMDREYVQMLFLSLKNELRCQNPDTVKRVRNIFMREDIRKKVLETKITVSSKANKLLYFCMKHPNAAAVNISKAIINAYDKKTNS</sequence>
<dbReference type="SUPFAM" id="SSF53448">
    <property type="entry name" value="Nucleotide-diphospho-sugar transferases"/>
    <property type="match status" value="1"/>
</dbReference>
<dbReference type="Pfam" id="PF00535">
    <property type="entry name" value="Glycos_transf_2"/>
    <property type="match status" value="1"/>
</dbReference>
<dbReference type="STRING" id="515622.bpr_I2328"/>
<dbReference type="HOGENOM" id="CLU_025996_25_0_9"/>
<reference evidence="4 5" key="1">
    <citation type="journal article" date="2010" name="PLoS ONE">
        <title>The glycobiome of the rumen bacterium Butyrivibrio proteoclasticus B316(T) highlights adaptation to a polysaccharide-rich environment.</title>
        <authorList>
            <person name="Kelly W.J."/>
            <person name="Leahy S.C."/>
            <person name="Altermann E."/>
            <person name="Yeoman C.J."/>
            <person name="Dunne J.C."/>
            <person name="Kong Z."/>
            <person name="Pacheco D.M."/>
            <person name="Li D."/>
            <person name="Noel S.J."/>
            <person name="Moon C.D."/>
            <person name="Cookson A.L."/>
            <person name="Attwood G.T."/>
        </authorList>
    </citation>
    <scope>NUCLEOTIDE SEQUENCE [LARGE SCALE GENOMIC DNA]</scope>
    <source>
        <strain evidence="5">ATCC 51982 / DSM 14932 / B316</strain>
    </source>
</reference>
<keyword evidence="5" id="KW-1185">Reference proteome</keyword>
<dbReference type="Gene3D" id="3.90.550.10">
    <property type="entry name" value="Spore Coat Polysaccharide Biosynthesis Protein SpsA, Chain A"/>
    <property type="match status" value="1"/>
</dbReference>
<evidence type="ECO:0000313" key="5">
    <source>
        <dbReference type="Proteomes" id="UP000001299"/>
    </source>
</evidence>
<dbReference type="PANTHER" id="PTHR22916:SF51">
    <property type="entry name" value="GLYCOSYLTRANSFERASE EPSH-RELATED"/>
    <property type="match status" value="1"/>
</dbReference>